<proteinExistence type="predicted"/>
<gene>
    <name evidence="7" type="ORF">UFOPK2602_02055</name>
    <name evidence="8" type="ORF">UFOPK2806_01820</name>
    <name evidence="9" type="ORF">UFOPK3417_01936</name>
    <name evidence="10" type="ORF">UFOPK4306_00711</name>
</gene>
<feature type="transmembrane region" description="Helical" evidence="6">
    <location>
        <begin position="328"/>
        <end position="344"/>
    </location>
</feature>
<dbReference type="EMBL" id="CAEZXX010000186">
    <property type="protein sequence ID" value="CAB4725766.1"/>
    <property type="molecule type" value="Genomic_DNA"/>
</dbReference>
<dbReference type="SUPFAM" id="SSF103473">
    <property type="entry name" value="MFS general substrate transporter"/>
    <property type="match status" value="1"/>
</dbReference>
<dbReference type="PANTHER" id="PTHR23513:SF11">
    <property type="entry name" value="STAPHYLOFERRIN A TRANSPORTER"/>
    <property type="match status" value="1"/>
</dbReference>
<evidence type="ECO:0000313" key="7">
    <source>
        <dbReference type="EMBL" id="CAB4725766.1"/>
    </source>
</evidence>
<keyword evidence="3 6" id="KW-0812">Transmembrane</keyword>
<feature type="transmembrane region" description="Helical" evidence="6">
    <location>
        <begin position="261"/>
        <end position="282"/>
    </location>
</feature>
<dbReference type="InterPro" id="IPR036259">
    <property type="entry name" value="MFS_trans_sf"/>
</dbReference>
<dbReference type="EMBL" id="CAFBLR010000265">
    <property type="protein sequence ID" value="CAB4885931.1"/>
    <property type="molecule type" value="Genomic_DNA"/>
</dbReference>
<dbReference type="InterPro" id="IPR011701">
    <property type="entry name" value="MFS"/>
</dbReference>
<sequence length="462" mass="48229">MPSLQATTAKTPRAIRVALTSPYRRLFLGETLATAASTAVASALAINAVMNGASAFVVALLVALIAVPVVVVSPLVRPTIERYGMYRTLLWTHGLVVVGLAAAAACALTKFGALYPFFVLDALIGIATAFHGPAVFASLSWFVGEEQVPLGIATVNLRTAITWMAGPLFGGLFAGVANGALVLLAAAAVTTLSMLPLRTLRTTFVNGQRDLAERQQHDPGCVSQSIALGIAAAEVNGLCMLTQAPATVDRRLWSLLKDRDVRFALILYGTSYATLGTFTILLTPWARADLHLSAAALGTVLSLRSAASMPGPLLSGWFVRHLGMSRTLVALGVATGAAVTTVAIRTHWDAVAVAGVVAYGALFYCLTSGVFTTLFTVVVGPGRRAEGAALFALVKASSSIVFVALSLCARSWGASQILTWCGGAGIASAVLLRAAARGPWNRLMSAFRVQRELAVLAASREH</sequence>
<dbReference type="EMBL" id="CAFBQP010000021">
    <property type="protein sequence ID" value="CAB5057629.1"/>
    <property type="molecule type" value="Genomic_DNA"/>
</dbReference>
<dbReference type="Pfam" id="PF07690">
    <property type="entry name" value="MFS_1"/>
    <property type="match status" value="1"/>
</dbReference>
<dbReference type="AlphaFoldDB" id="A0A6J7EUD9"/>
<feature type="transmembrane region" description="Helical" evidence="6">
    <location>
        <begin position="417"/>
        <end position="436"/>
    </location>
</feature>
<evidence type="ECO:0000313" key="8">
    <source>
        <dbReference type="EMBL" id="CAB4763046.1"/>
    </source>
</evidence>
<feature type="transmembrane region" description="Helical" evidence="6">
    <location>
        <begin position="117"/>
        <end position="143"/>
    </location>
</feature>
<feature type="transmembrane region" description="Helical" evidence="6">
    <location>
        <begin position="55"/>
        <end position="76"/>
    </location>
</feature>
<evidence type="ECO:0000256" key="5">
    <source>
        <dbReference type="ARBA" id="ARBA00023136"/>
    </source>
</evidence>
<feature type="transmembrane region" description="Helical" evidence="6">
    <location>
        <begin position="88"/>
        <end position="111"/>
    </location>
</feature>
<dbReference type="PANTHER" id="PTHR23513">
    <property type="entry name" value="INTEGRAL MEMBRANE EFFLUX PROTEIN-RELATED"/>
    <property type="match status" value="1"/>
</dbReference>
<organism evidence="9">
    <name type="scientific">freshwater metagenome</name>
    <dbReference type="NCBI Taxonomy" id="449393"/>
    <lineage>
        <taxon>unclassified sequences</taxon>
        <taxon>metagenomes</taxon>
        <taxon>ecological metagenomes</taxon>
    </lineage>
</organism>
<evidence type="ECO:0000256" key="6">
    <source>
        <dbReference type="SAM" id="Phobius"/>
    </source>
</evidence>
<dbReference type="Gene3D" id="1.20.1250.20">
    <property type="entry name" value="MFS general substrate transporter like domains"/>
    <property type="match status" value="1"/>
</dbReference>
<protein>
    <submittedName>
        <fullName evidence="9">Unannotated protein</fullName>
    </submittedName>
</protein>
<keyword evidence="4 6" id="KW-1133">Transmembrane helix</keyword>
<dbReference type="EMBL" id="CAEZYY010000029">
    <property type="protein sequence ID" value="CAB4763046.1"/>
    <property type="molecule type" value="Genomic_DNA"/>
</dbReference>
<dbReference type="GO" id="GO:0005886">
    <property type="term" value="C:plasma membrane"/>
    <property type="evidence" value="ECO:0007669"/>
    <property type="project" value="UniProtKB-SubCell"/>
</dbReference>
<keyword evidence="5 6" id="KW-0472">Membrane</keyword>
<feature type="transmembrane region" description="Helical" evidence="6">
    <location>
        <begin position="387"/>
        <end position="405"/>
    </location>
</feature>
<feature type="transmembrane region" description="Helical" evidence="6">
    <location>
        <begin position="288"/>
        <end position="307"/>
    </location>
</feature>
<evidence type="ECO:0000256" key="1">
    <source>
        <dbReference type="ARBA" id="ARBA00004651"/>
    </source>
</evidence>
<evidence type="ECO:0000256" key="2">
    <source>
        <dbReference type="ARBA" id="ARBA00022475"/>
    </source>
</evidence>
<evidence type="ECO:0000313" key="10">
    <source>
        <dbReference type="EMBL" id="CAB5057629.1"/>
    </source>
</evidence>
<dbReference type="GO" id="GO:0022857">
    <property type="term" value="F:transmembrane transporter activity"/>
    <property type="evidence" value="ECO:0007669"/>
    <property type="project" value="InterPro"/>
</dbReference>
<evidence type="ECO:0000256" key="4">
    <source>
        <dbReference type="ARBA" id="ARBA00022989"/>
    </source>
</evidence>
<feature type="transmembrane region" description="Helical" evidence="6">
    <location>
        <begin position="26"/>
        <end position="49"/>
    </location>
</feature>
<comment type="subcellular location">
    <subcellularLocation>
        <location evidence="1">Cell membrane</location>
        <topology evidence="1">Multi-pass membrane protein</topology>
    </subcellularLocation>
</comment>
<feature type="transmembrane region" description="Helical" evidence="6">
    <location>
        <begin position="356"/>
        <end position="380"/>
    </location>
</feature>
<evidence type="ECO:0000256" key="3">
    <source>
        <dbReference type="ARBA" id="ARBA00022692"/>
    </source>
</evidence>
<keyword evidence="2" id="KW-1003">Cell membrane</keyword>
<accession>A0A6J7EUD9</accession>
<name>A0A6J7EUD9_9ZZZZ</name>
<evidence type="ECO:0000313" key="9">
    <source>
        <dbReference type="EMBL" id="CAB4885931.1"/>
    </source>
</evidence>
<reference evidence="9" key="1">
    <citation type="submission" date="2020-05" db="EMBL/GenBank/DDBJ databases">
        <authorList>
            <person name="Chiriac C."/>
            <person name="Salcher M."/>
            <person name="Ghai R."/>
            <person name="Kavagutti S V."/>
        </authorList>
    </citation>
    <scope>NUCLEOTIDE SEQUENCE</scope>
</reference>